<dbReference type="InterPro" id="IPR008928">
    <property type="entry name" value="6-hairpin_glycosidase_sf"/>
</dbReference>
<evidence type="ECO:0000313" key="3">
    <source>
        <dbReference type="Proteomes" id="UP001500466"/>
    </source>
</evidence>
<feature type="domain" description="Alpha-L-rhamnosidase six-hairpin glycosidase" evidence="1">
    <location>
        <begin position="342"/>
        <end position="592"/>
    </location>
</feature>
<dbReference type="Gene3D" id="1.50.10.10">
    <property type="match status" value="1"/>
</dbReference>
<organism evidence="2 3">
    <name type="scientific">Yinghuangia aomiensis</name>
    <dbReference type="NCBI Taxonomy" id="676205"/>
    <lineage>
        <taxon>Bacteria</taxon>
        <taxon>Bacillati</taxon>
        <taxon>Actinomycetota</taxon>
        <taxon>Actinomycetes</taxon>
        <taxon>Kitasatosporales</taxon>
        <taxon>Streptomycetaceae</taxon>
        <taxon>Yinghuangia</taxon>
    </lineage>
</organism>
<dbReference type="PANTHER" id="PTHR34987:SF2">
    <property type="entry name" value="B, PUTATIVE (AFU_ORTHOLOGUE AFUA_7G05040)-RELATED"/>
    <property type="match status" value="1"/>
</dbReference>
<dbReference type="Gene3D" id="2.60.120.260">
    <property type="entry name" value="Galactose-binding domain-like"/>
    <property type="match status" value="1"/>
</dbReference>
<protein>
    <recommendedName>
        <fullName evidence="1">Alpha-L-rhamnosidase six-hairpin glycosidase domain-containing protein</fullName>
    </recommendedName>
</protein>
<dbReference type="InterPro" id="IPR035396">
    <property type="entry name" value="Bac_rhamnosid6H"/>
</dbReference>
<dbReference type="Gene3D" id="2.60.420.10">
    <property type="entry name" value="Maltose phosphorylase, domain 3"/>
    <property type="match status" value="1"/>
</dbReference>
<dbReference type="InterPro" id="IPR012341">
    <property type="entry name" value="6hp_glycosidase-like_sf"/>
</dbReference>
<dbReference type="Proteomes" id="UP001500466">
    <property type="component" value="Unassembled WGS sequence"/>
</dbReference>
<dbReference type="EMBL" id="BAABHS010000024">
    <property type="protein sequence ID" value="GAA4981713.1"/>
    <property type="molecule type" value="Genomic_DNA"/>
</dbReference>
<dbReference type="SUPFAM" id="SSF48208">
    <property type="entry name" value="Six-hairpin glycosidases"/>
    <property type="match status" value="1"/>
</dbReference>
<evidence type="ECO:0000313" key="2">
    <source>
        <dbReference type="EMBL" id="GAA4981713.1"/>
    </source>
</evidence>
<evidence type="ECO:0000259" key="1">
    <source>
        <dbReference type="Pfam" id="PF17389"/>
    </source>
</evidence>
<sequence>MTNSLAGPTPIPGDFPPGRWRGRWIWAAERAADGGREVVALRHTLDLASVPDRVPARMAALSRYALWVNGTEVSRGPVRANPRQQPYDDVDLAPYLRPGANVVAVLAWRYDGPKPWWMPPSPLANDLHEGAFVFEARLADGWFVSDEHWRSRALPGWGENVVDRLSGRGEEHVDCRVLPADWATAVDAAEAGGFARDVGWAPAVARRAMTTGEPGRAEPPSFPGGPLGARPIAQATPCEVALRRTPSGSYVADRIESGTLVVDVSGPHGASVTVRVAEFLADGEPSPGEHDACFTVTLDGTRRTAESLDLYGLHGALVDAGDGVTVHGIGVRSRTYPVTGGASFRCSDPVLERIWEVGRRTVTLCSADAYIDCPTREQRAWVGDAVVHQMVDFATNTDWRLARWYPRMAASPRSDGMLPMAVAGDVEYADFTVIPDWSLHWVHAVWNSYRYVGDRDEIAALLPVAERVLRWFLPFRNADGLLEDVFGWVLIDWASVTTEGVCAALCGLWGRALREFADMAAWLGDEGRAAWALDVHRRLAAGFDLLWDGERGRYADALVGGSRVTAASQHAQAAAIVGGLAPRERWARLVDVLTDTTAHVDAAFSSPDAPAVPGGDLPVGGDYLRIGHPEPWWDTDKQVVRAQPFFRYVVHDALAAAGRADLVAGLCRDWTAALERCATSWSETWYGGTVSHGWSSTPTRDLVVRVLGVEPAEPGFGVARIEPALGTLDSASGEVPCPAGLITVAVTPTRLDVDSPVPFRHGGGDYAAGRHGITLPAGQPAESSDVR</sequence>
<keyword evidence="3" id="KW-1185">Reference proteome</keyword>
<gene>
    <name evidence="2" type="ORF">GCM10023205_58780</name>
</gene>
<proteinExistence type="predicted"/>
<comment type="caution">
    <text evidence="2">The sequence shown here is derived from an EMBL/GenBank/DDBJ whole genome shotgun (WGS) entry which is preliminary data.</text>
</comment>
<accession>A0ABP9HYJ4</accession>
<dbReference type="Pfam" id="PF17389">
    <property type="entry name" value="Bac_rhamnosid6H"/>
    <property type="match status" value="1"/>
</dbReference>
<reference evidence="3" key="1">
    <citation type="journal article" date="2019" name="Int. J. Syst. Evol. Microbiol.">
        <title>The Global Catalogue of Microorganisms (GCM) 10K type strain sequencing project: providing services to taxonomists for standard genome sequencing and annotation.</title>
        <authorList>
            <consortium name="The Broad Institute Genomics Platform"/>
            <consortium name="The Broad Institute Genome Sequencing Center for Infectious Disease"/>
            <person name="Wu L."/>
            <person name="Ma J."/>
        </authorList>
    </citation>
    <scope>NUCLEOTIDE SEQUENCE [LARGE SCALE GENOMIC DNA]</scope>
    <source>
        <strain evidence="3">JCM 17986</strain>
    </source>
</reference>
<dbReference type="PANTHER" id="PTHR34987">
    <property type="entry name" value="C, PUTATIVE (AFU_ORTHOLOGUE AFUA_3G02880)-RELATED"/>
    <property type="match status" value="1"/>
</dbReference>
<dbReference type="RefSeq" id="WP_345678752.1">
    <property type="nucleotide sequence ID" value="NZ_BAABHS010000024.1"/>
</dbReference>
<name>A0ABP9HYJ4_9ACTN</name>